<feature type="region of interest" description="Disordered" evidence="1">
    <location>
        <begin position="1"/>
        <end position="31"/>
    </location>
</feature>
<organism evidence="2 3">
    <name type="scientific">Riccia fluitans</name>
    <dbReference type="NCBI Taxonomy" id="41844"/>
    <lineage>
        <taxon>Eukaryota</taxon>
        <taxon>Viridiplantae</taxon>
        <taxon>Streptophyta</taxon>
        <taxon>Embryophyta</taxon>
        <taxon>Marchantiophyta</taxon>
        <taxon>Marchantiopsida</taxon>
        <taxon>Marchantiidae</taxon>
        <taxon>Marchantiales</taxon>
        <taxon>Ricciaceae</taxon>
        <taxon>Riccia</taxon>
    </lineage>
</organism>
<dbReference type="EMBL" id="JBHFFA010000004">
    <property type="protein sequence ID" value="KAL2629330.1"/>
    <property type="molecule type" value="Genomic_DNA"/>
</dbReference>
<name>A0ABD1YF78_9MARC</name>
<reference evidence="2 3" key="1">
    <citation type="submission" date="2024-09" db="EMBL/GenBank/DDBJ databases">
        <title>Chromosome-scale assembly of Riccia fluitans.</title>
        <authorList>
            <person name="Paukszto L."/>
            <person name="Sawicki J."/>
            <person name="Karawczyk K."/>
            <person name="Piernik-Szablinska J."/>
            <person name="Szczecinska M."/>
            <person name="Mazdziarz M."/>
        </authorList>
    </citation>
    <scope>NUCLEOTIDE SEQUENCE [LARGE SCALE GENOMIC DNA]</scope>
    <source>
        <strain evidence="2">Rf_01</strain>
        <tissue evidence="2">Aerial parts of the thallus</tissue>
    </source>
</reference>
<dbReference type="Proteomes" id="UP001605036">
    <property type="component" value="Unassembled WGS sequence"/>
</dbReference>
<accession>A0ABD1YF78</accession>
<comment type="caution">
    <text evidence="2">The sequence shown here is derived from an EMBL/GenBank/DDBJ whole genome shotgun (WGS) entry which is preliminary data.</text>
</comment>
<gene>
    <name evidence="2" type="ORF">R1flu_014016</name>
</gene>
<protein>
    <submittedName>
        <fullName evidence="2">Uncharacterized protein</fullName>
    </submittedName>
</protein>
<evidence type="ECO:0000313" key="2">
    <source>
        <dbReference type="EMBL" id="KAL2629330.1"/>
    </source>
</evidence>
<sequence>MDRVASVPLEPLNMRQVPGRNQPLPDDDDPVESQIPMSQIPLVRFSLPNYAIGSSQPSWEMSCQVPDSMPRENDEAIADAIIGENHARLGDSGSEVRTALAEYVALTPWEG</sequence>
<evidence type="ECO:0000256" key="1">
    <source>
        <dbReference type="SAM" id="MobiDB-lite"/>
    </source>
</evidence>
<dbReference type="AlphaFoldDB" id="A0ABD1YF78"/>
<evidence type="ECO:0000313" key="3">
    <source>
        <dbReference type="Proteomes" id="UP001605036"/>
    </source>
</evidence>
<keyword evidence="3" id="KW-1185">Reference proteome</keyword>
<proteinExistence type="predicted"/>